<dbReference type="CDD" id="cd00293">
    <property type="entry name" value="USP-like"/>
    <property type="match status" value="1"/>
</dbReference>
<comment type="similarity">
    <text evidence="1">Belongs to the universal stress protein A family.</text>
</comment>
<reference evidence="3 4" key="1">
    <citation type="journal article" date="2012" name="J. Bacteriol.">
        <title>Draft Genome Sequence of an Ammonia-Oxidizing Archaeon, "Candidatus Nitrosopumilus sediminis" AR2, from Svalbard in the Arctic Circle.</title>
        <authorList>
            <person name="Park S.J."/>
            <person name="Kim J.G."/>
            <person name="Jung M.Y."/>
            <person name="Kim S.J."/>
            <person name="Cha I.T."/>
            <person name="Ghai R."/>
            <person name="Martin-Cuadrado A.B."/>
            <person name="Rodriguez-Valera F."/>
            <person name="Rhee S.K."/>
        </authorList>
    </citation>
    <scope>NUCLEOTIDE SEQUENCE [LARGE SCALE GENOMIC DNA]</scope>
    <source>
        <strain evidence="3 4">AR2</strain>
    </source>
</reference>
<dbReference type="InterPro" id="IPR006015">
    <property type="entry name" value="Universal_stress_UspA"/>
</dbReference>
<dbReference type="GeneID" id="13697631"/>
<gene>
    <name evidence="3" type="ORF">NSED_03075</name>
</gene>
<dbReference type="PRINTS" id="PR01438">
    <property type="entry name" value="UNVRSLSTRESS"/>
</dbReference>
<dbReference type="eggNOG" id="arCOG02053">
    <property type="taxonomic scope" value="Archaea"/>
</dbReference>
<dbReference type="PANTHER" id="PTHR46268">
    <property type="entry name" value="STRESS RESPONSE PROTEIN NHAX"/>
    <property type="match status" value="1"/>
</dbReference>
<dbReference type="KEGG" id="nir:NSED_03075"/>
<organism evidence="3 4">
    <name type="scientific">Candidatus Nitrosopumilus sediminis</name>
    <dbReference type="NCBI Taxonomy" id="1229909"/>
    <lineage>
        <taxon>Archaea</taxon>
        <taxon>Nitrososphaerota</taxon>
        <taxon>Nitrososphaeria</taxon>
        <taxon>Nitrosopumilales</taxon>
        <taxon>Nitrosopumilaceae</taxon>
        <taxon>Nitrosopumilus</taxon>
    </lineage>
</organism>
<dbReference type="PATRIC" id="fig|1229909.8.peg.654"/>
<evidence type="ECO:0000313" key="4">
    <source>
        <dbReference type="Proteomes" id="UP000006100"/>
    </source>
</evidence>
<proteinExistence type="inferred from homology"/>
<evidence type="ECO:0000313" key="3">
    <source>
        <dbReference type="EMBL" id="AFS82421.1"/>
    </source>
</evidence>
<evidence type="ECO:0000256" key="1">
    <source>
        <dbReference type="ARBA" id="ARBA00008791"/>
    </source>
</evidence>
<sequence length="145" mass="16052">MVPLDGSKFSIRALNYAINLSKFTNSKIIGIFVVPSDDTPSPIDDLLNPLSSISTQGYKTKMTKYGQTILENAEKRCQQNKISFAKKTLFGNPENEIIKYAEDKKAGIELIIMGSHGHGHAEEILLGSVSYKVVHKSKKPVMIIK</sequence>
<evidence type="ECO:0000259" key="2">
    <source>
        <dbReference type="Pfam" id="PF00582"/>
    </source>
</evidence>
<accession>K0BDN5</accession>
<dbReference type="SUPFAM" id="SSF52402">
    <property type="entry name" value="Adenine nucleotide alpha hydrolases-like"/>
    <property type="match status" value="1"/>
</dbReference>
<feature type="domain" description="UspA" evidence="2">
    <location>
        <begin position="1"/>
        <end position="145"/>
    </location>
</feature>
<dbReference type="Proteomes" id="UP000006100">
    <property type="component" value="Chromosome"/>
</dbReference>
<keyword evidence="4" id="KW-1185">Reference proteome</keyword>
<dbReference type="RefSeq" id="WP_014964793.1">
    <property type="nucleotide sequence ID" value="NC_018656.1"/>
</dbReference>
<dbReference type="InterPro" id="IPR014729">
    <property type="entry name" value="Rossmann-like_a/b/a_fold"/>
</dbReference>
<dbReference type="HOGENOM" id="CLU_049301_14_0_2"/>
<dbReference type="InterPro" id="IPR006016">
    <property type="entry name" value="UspA"/>
</dbReference>
<dbReference type="PANTHER" id="PTHR46268:SF25">
    <property type="entry name" value="USPA DOMAIN PROTEIN"/>
    <property type="match status" value="1"/>
</dbReference>
<dbReference type="EMBL" id="CP003843">
    <property type="protein sequence ID" value="AFS82421.1"/>
    <property type="molecule type" value="Genomic_DNA"/>
</dbReference>
<dbReference type="OrthoDB" id="105697at2157"/>
<name>K0BDN5_9ARCH</name>
<dbReference type="Pfam" id="PF00582">
    <property type="entry name" value="Usp"/>
    <property type="match status" value="1"/>
</dbReference>
<dbReference type="AlphaFoldDB" id="K0BDN5"/>
<dbReference type="Gene3D" id="3.40.50.620">
    <property type="entry name" value="HUPs"/>
    <property type="match status" value="1"/>
</dbReference>
<protein>
    <submittedName>
        <fullName evidence="3">UspA domain-containing protein</fullName>
    </submittedName>
</protein>
<dbReference type="STRING" id="1229909.NSED_03075"/>